<organism evidence="10 11">
    <name type="scientific">Candidatus Schekmanbacteria bacterium RIFCSPLOWO2_12_FULL_38_15</name>
    <dbReference type="NCBI Taxonomy" id="1817883"/>
    <lineage>
        <taxon>Bacteria</taxon>
        <taxon>Candidatus Schekmaniibacteriota</taxon>
    </lineage>
</organism>
<feature type="active site" description="Charge relay system" evidence="5">
    <location>
        <position position="770"/>
    </location>
</feature>
<dbReference type="PROSITE" id="PS00137">
    <property type="entry name" value="SUBTILASE_HIS"/>
    <property type="match status" value="1"/>
</dbReference>
<dbReference type="InterPro" id="IPR015500">
    <property type="entry name" value="Peptidase_S8_subtilisin-rel"/>
</dbReference>
<name>A0A1F7SMU6_9BACT</name>
<protein>
    <recommendedName>
        <fullName evidence="12">Peptidase S8/S53 domain-containing protein</fullName>
    </recommendedName>
</protein>
<dbReference type="PANTHER" id="PTHR43806">
    <property type="entry name" value="PEPTIDASE S8"/>
    <property type="match status" value="1"/>
</dbReference>
<evidence type="ECO:0000256" key="4">
    <source>
        <dbReference type="ARBA" id="ARBA00022825"/>
    </source>
</evidence>
<dbReference type="Pfam" id="PF01833">
    <property type="entry name" value="TIG"/>
    <property type="match status" value="2"/>
</dbReference>
<dbReference type="Gene3D" id="3.40.50.200">
    <property type="entry name" value="Peptidase S8/S53 domain"/>
    <property type="match status" value="1"/>
</dbReference>
<keyword evidence="2 5" id="KW-0645">Protease</keyword>
<comment type="caution">
    <text evidence="10">The sequence shown here is derived from an EMBL/GenBank/DDBJ whole genome shotgun (WGS) entry which is preliminary data.</text>
</comment>
<dbReference type="SUPFAM" id="SSF81296">
    <property type="entry name" value="E set domains"/>
    <property type="match status" value="2"/>
</dbReference>
<dbReference type="InterPro" id="IPR023827">
    <property type="entry name" value="Peptidase_S8_Asp-AS"/>
</dbReference>
<feature type="active site" description="Charge relay system" evidence="5">
    <location>
        <position position="590"/>
    </location>
</feature>
<dbReference type="SUPFAM" id="SSF52743">
    <property type="entry name" value="Subtilisin-like"/>
    <property type="match status" value="1"/>
</dbReference>
<dbReference type="InterPro" id="IPR034176">
    <property type="entry name" value="Peptidases_S8_13"/>
</dbReference>
<dbReference type="InterPro" id="IPR013783">
    <property type="entry name" value="Ig-like_fold"/>
</dbReference>
<dbReference type="InterPro" id="IPR036852">
    <property type="entry name" value="Peptidase_S8/S53_dom_sf"/>
</dbReference>
<dbReference type="PANTHER" id="PTHR43806:SF11">
    <property type="entry name" value="CEREVISIN-RELATED"/>
    <property type="match status" value="1"/>
</dbReference>
<keyword evidence="3 5" id="KW-0378">Hydrolase</keyword>
<dbReference type="Gene3D" id="2.60.120.380">
    <property type="match status" value="1"/>
</dbReference>
<dbReference type="InterPro" id="IPR050131">
    <property type="entry name" value="Peptidase_S8_subtilisin-like"/>
</dbReference>
<dbReference type="AlphaFoldDB" id="A0A1F7SMU6"/>
<dbReference type="GO" id="GO:0006508">
    <property type="term" value="P:proteolysis"/>
    <property type="evidence" value="ECO:0007669"/>
    <property type="project" value="UniProtKB-KW"/>
</dbReference>
<feature type="domain" description="IPT/TIG" evidence="9">
    <location>
        <begin position="146"/>
        <end position="227"/>
    </location>
</feature>
<proteinExistence type="inferred from homology"/>
<dbReference type="CDD" id="cd00603">
    <property type="entry name" value="IPT_PCSR"/>
    <property type="match status" value="1"/>
</dbReference>
<dbReference type="Gene3D" id="2.60.40.10">
    <property type="entry name" value="Immunoglobulins"/>
    <property type="match status" value="3"/>
</dbReference>
<feature type="domain" description="Peptidase S8/S53" evidence="8">
    <location>
        <begin position="530"/>
        <end position="823"/>
    </location>
</feature>
<dbReference type="InterPro" id="IPR023828">
    <property type="entry name" value="Peptidase_S8_Ser-AS"/>
</dbReference>
<accession>A0A1F7SMU6</accession>
<evidence type="ECO:0000256" key="1">
    <source>
        <dbReference type="ARBA" id="ARBA00011073"/>
    </source>
</evidence>
<evidence type="ECO:0000313" key="11">
    <source>
        <dbReference type="Proteomes" id="UP000178082"/>
    </source>
</evidence>
<keyword evidence="4 5" id="KW-0720">Serine protease</keyword>
<comment type="similarity">
    <text evidence="1 5 6">Belongs to the peptidase S8 family.</text>
</comment>
<feature type="domain" description="IPT/TIG" evidence="9">
    <location>
        <begin position="57"/>
        <end position="128"/>
    </location>
</feature>
<evidence type="ECO:0000256" key="6">
    <source>
        <dbReference type="RuleBase" id="RU003355"/>
    </source>
</evidence>
<evidence type="ECO:0000313" key="10">
    <source>
        <dbReference type="EMBL" id="OGL54534.1"/>
    </source>
</evidence>
<reference evidence="10 11" key="1">
    <citation type="journal article" date="2016" name="Nat. Commun.">
        <title>Thousands of microbial genomes shed light on interconnected biogeochemical processes in an aquifer system.</title>
        <authorList>
            <person name="Anantharaman K."/>
            <person name="Brown C.T."/>
            <person name="Hug L.A."/>
            <person name="Sharon I."/>
            <person name="Castelle C.J."/>
            <person name="Probst A.J."/>
            <person name="Thomas B.C."/>
            <person name="Singh A."/>
            <person name="Wilkins M.J."/>
            <person name="Karaoz U."/>
            <person name="Brodie E.L."/>
            <person name="Williams K.H."/>
            <person name="Hubbard S.S."/>
            <person name="Banfield J.F."/>
        </authorList>
    </citation>
    <scope>NUCLEOTIDE SEQUENCE [LARGE SCALE GENOMIC DNA]</scope>
</reference>
<dbReference type="InterPro" id="IPR002909">
    <property type="entry name" value="IPT_dom"/>
</dbReference>
<gene>
    <name evidence="10" type="ORF">A3G31_10265</name>
</gene>
<dbReference type="PROSITE" id="PS51892">
    <property type="entry name" value="SUBTILASE"/>
    <property type="match status" value="1"/>
</dbReference>
<dbReference type="PROSITE" id="PS00138">
    <property type="entry name" value="SUBTILASE_SER"/>
    <property type="match status" value="1"/>
</dbReference>
<dbReference type="Proteomes" id="UP000178082">
    <property type="component" value="Unassembled WGS sequence"/>
</dbReference>
<feature type="compositionally biased region" description="Basic and acidic residues" evidence="7">
    <location>
        <begin position="573"/>
        <end position="584"/>
    </location>
</feature>
<dbReference type="PRINTS" id="PR00723">
    <property type="entry name" value="SUBTILISIN"/>
</dbReference>
<evidence type="ECO:0000256" key="5">
    <source>
        <dbReference type="PROSITE-ProRule" id="PRU01240"/>
    </source>
</evidence>
<evidence type="ECO:0000259" key="9">
    <source>
        <dbReference type="Pfam" id="PF01833"/>
    </source>
</evidence>
<dbReference type="STRING" id="1817883.A3G31_10265"/>
<dbReference type="InterPro" id="IPR000209">
    <property type="entry name" value="Peptidase_S8/S53_dom"/>
</dbReference>
<dbReference type="InterPro" id="IPR022398">
    <property type="entry name" value="Peptidase_S8_His-AS"/>
</dbReference>
<feature type="region of interest" description="Disordered" evidence="7">
    <location>
        <begin position="566"/>
        <end position="590"/>
    </location>
</feature>
<dbReference type="EMBL" id="MGDI01000011">
    <property type="protein sequence ID" value="OGL54534.1"/>
    <property type="molecule type" value="Genomic_DNA"/>
</dbReference>
<dbReference type="GO" id="GO:0004252">
    <property type="term" value="F:serine-type endopeptidase activity"/>
    <property type="evidence" value="ECO:0007669"/>
    <property type="project" value="UniProtKB-UniRule"/>
</dbReference>
<feature type="active site" description="Charge relay system" evidence="5">
    <location>
        <position position="538"/>
    </location>
</feature>
<dbReference type="CDD" id="cd07496">
    <property type="entry name" value="Peptidases_S8_13"/>
    <property type="match status" value="1"/>
</dbReference>
<evidence type="ECO:0000259" key="8">
    <source>
        <dbReference type="Pfam" id="PF00082"/>
    </source>
</evidence>
<evidence type="ECO:0008006" key="12">
    <source>
        <dbReference type="Google" id="ProtNLM"/>
    </source>
</evidence>
<evidence type="ECO:0000256" key="2">
    <source>
        <dbReference type="ARBA" id="ARBA00022670"/>
    </source>
</evidence>
<sequence length="1058" mass="115760">MFSTISDILSEIYRKYEERYLGGVKKISIFSVIAYNLFFVSSNVFPEVFLNLDFGKPRILSIKPSRGFAANKGYNGTKVLINGSNFSKFPNKNVVFLGKKKAEVVEGDENKILIRVPHGAKSERIKVRTPRGIALSTEIFRIIGRPRIKKISPHKAKTGEQIVITGFNFIDKGAAENNNRKDISNILDEGFLKVKFGDVESEIVAAKRNEIKVTVPENAQNGRIKVITPAGISISRRGFIVEKPPGSLSGKLTIQPYITLNEKEPNNSLEISQQLNTLPVVVFGDASSSDSGYTLDNSQEIIQDIFYILTDNEIEITLESNSQDADFDLFLIDDSGRAIASSEKKDNGIAESLKYYSFLPEPIFVGVKAYNGTGSYILTLDRPRLTSEISTDVLNLSKEEFVPGEFIVKFKKKYFEGRSKKSSQLENFKIARPITSGLTLLELKNADEILQNRRKAYRINNQLIKNYDEDFKVLTAQMLEKLRSLPEVEIADLNYIRKAYLTPDDKYYNLQWHYSIINLPQAWELTRGNDNVIAAVIDTGIVSEHPDLAGRIIQGYDFISSPKTALDGNGIDDNPKDPGDDPNKKRSSFHGTHVAGTIGAATDNEIGVSGVTWSGKIMPLRVLGAGGGTDYDVIHACLYAAGLPNDSGTVPFKKADVINMSLGGAGYSQNFKEKIMEVINEGVVVVAAAGNENTNKPSYPASFEGVISVGAINLSLKKASYSNFGSSIVVVAPGGNTLNDINNDGYVDGVLSTLADDKKNLFYGFYQGTSMASPHVAGVVALIQSVRLDNGFPLLTPGEIKDILISTAVDIGDPGKDDIYGYGLIDAQRAVEKAINIIRNPFLPVLTTSTSSLIFGDNKTQLTFSIKNSGGGTLIIDSIAGDMPWLTANPSAGSVTENSELIVTVDVIRSELTDGYYSGTVTVASNGGNSSLNISMQVGKFSHRDIGTVYILVVDKKTFKTLNETQTDLSQTFEYTISEVEEGKYFVIAGTDRDDDGFICDDGEACGIYPTFADPHIVAITPKTETSGIDFEVNEKISIFSLNVLKHGFRLKKNMTEK</sequence>
<evidence type="ECO:0000256" key="3">
    <source>
        <dbReference type="ARBA" id="ARBA00022801"/>
    </source>
</evidence>
<dbReference type="InterPro" id="IPR014756">
    <property type="entry name" value="Ig_E-set"/>
</dbReference>
<dbReference type="Pfam" id="PF00082">
    <property type="entry name" value="Peptidase_S8"/>
    <property type="match status" value="1"/>
</dbReference>
<dbReference type="PROSITE" id="PS00136">
    <property type="entry name" value="SUBTILASE_ASP"/>
    <property type="match status" value="1"/>
</dbReference>
<evidence type="ECO:0000256" key="7">
    <source>
        <dbReference type="SAM" id="MobiDB-lite"/>
    </source>
</evidence>